<keyword evidence="2" id="KW-0444">Lipid biosynthesis</keyword>
<evidence type="ECO:0000256" key="1">
    <source>
        <dbReference type="ARBA" id="ARBA00006500"/>
    </source>
</evidence>
<reference evidence="11" key="1">
    <citation type="journal article" date="2022" name="Int. J. Syst. Evol. Microbiol.">
        <title>Anaeromyxobacter oryzae sp. nov., Anaeromyxobacter diazotrophicus sp. nov. and Anaeromyxobacter paludicola sp. nov., isolated from paddy soils.</title>
        <authorList>
            <person name="Itoh H."/>
            <person name="Xu Z."/>
            <person name="Mise K."/>
            <person name="Masuda Y."/>
            <person name="Ushijima N."/>
            <person name="Hayakawa C."/>
            <person name="Shiratori Y."/>
            <person name="Senoo K."/>
        </authorList>
    </citation>
    <scope>NUCLEOTIDE SEQUENCE [LARGE SCALE GENOMIC DNA]</scope>
    <source>
        <strain evidence="11">Red232</strain>
    </source>
</reference>
<dbReference type="Gene3D" id="3.10.129.10">
    <property type="entry name" value="Hotdog Thioesterase"/>
    <property type="match status" value="1"/>
</dbReference>
<dbReference type="InterPro" id="IPR049427">
    <property type="entry name" value="Acyl-ACP_TE_C"/>
</dbReference>
<evidence type="ECO:0000259" key="8">
    <source>
        <dbReference type="Pfam" id="PF01643"/>
    </source>
</evidence>
<dbReference type="EMBL" id="AP025591">
    <property type="protein sequence ID" value="BDG03928.1"/>
    <property type="molecule type" value="Genomic_DNA"/>
</dbReference>
<dbReference type="SUPFAM" id="SSF54637">
    <property type="entry name" value="Thioesterase/thiol ester dehydrase-isomerase"/>
    <property type="match status" value="2"/>
</dbReference>
<evidence type="ECO:0000256" key="6">
    <source>
        <dbReference type="ARBA" id="ARBA00023098"/>
    </source>
</evidence>
<dbReference type="InterPro" id="IPR029069">
    <property type="entry name" value="HotDog_dom_sf"/>
</dbReference>
<evidence type="ECO:0000256" key="4">
    <source>
        <dbReference type="ARBA" id="ARBA00022832"/>
    </source>
</evidence>
<dbReference type="PANTHER" id="PTHR31727">
    <property type="entry name" value="OLEOYL-ACYL CARRIER PROTEIN THIOESTERASE 1, CHLOROPLASTIC"/>
    <property type="match status" value="1"/>
</dbReference>
<keyword evidence="7" id="KW-0275">Fatty acid biosynthesis</keyword>
<evidence type="ECO:0000256" key="2">
    <source>
        <dbReference type="ARBA" id="ARBA00022516"/>
    </source>
</evidence>
<gene>
    <name evidence="10" type="ORF">AMOR_29240</name>
</gene>
<evidence type="ECO:0000256" key="7">
    <source>
        <dbReference type="ARBA" id="ARBA00023160"/>
    </source>
</evidence>
<evidence type="ECO:0000313" key="11">
    <source>
        <dbReference type="Proteomes" id="UP001162891"/>
    </source>
</evidence>
<comment type="similarity">
    <text evidence="1">Belongs to the acyl-ACP thioesterase family.</text>
</comment>
<dbReference type="InterPro" id="IPR002864">
    <property type="entry name" value="Acyl-ACP_thioesterase_NHD"/>
</dbReference>
<feature type="domain" description="Acyl-ACP thioesterase N-terminal hotdog" evidence="8">
    <location>
        <begin position="4"/>
        <end position="120"/>
    </location>
</feature>
<evidence type="ECO:0000259" key="9">
    <source>
        <dbReference type="Pfam" id="PF20791"/>
    </source>
</evidence>
<proteinExistence type="inferred from homology"/>
<feature type="domain" description="Acyl-ACP thioesterase-like C-terminal" evidence="9">
    <location>
        <begin position="152"/>
        <end position="243"/>
    </location>
</feature>
<accession>A0ABN6MWN1</accession>
<dbReference type="InterPro" id="IPR045023">
    <property type="entry name" value="FATA/B"/>
</dbReference>
<evidence type="ECO:0000256" key="3">
    <source>
        <dbReference type="ARBA" id="ARBA00022801"/>
    </source>
</evidence>
<keyword evidence="3" id="KW-0378">Hydrolase</keyword>
<dbReference type="RefSeq" id="WP_248352303.1">
    <property type="nucleotide sequence ID" value="NZ_AP025591.1"/>
</dbReference>
<name>A0ABN6MWN1_9BACT</name>
<keyword evidence="6" id="KW-0443">Lipid metabolism</keyword>
<dbReference type="Pfam" id="PF20791">
    <property type="entry name" value="Acyl-ACP_TE_C"/>
    <property type="match status" value="1"/>
</dbReference>
<keyword evidence="11" id="KW-1185">Reference proteome</keyword>
<dbReference type="PANTHER" id="PTHR31727:SF6">
    <property type="entry name" value="OLEOYL-ACYL CARRIER PROTEIN THIOESTERASE 1, CHLOROPLASTIC"/>
    <property type="match status" value="1"/>
</dbReference>
<protein>
    <submittedName>
        <fullName evidence="10">Acyl-ACP thioesterase</fullName>
    </submittedName>
</protein>
<keyword evidence="5" id="KW-0809">Transit peptide</keyword>
<dbReference type="Proteomes" id="UP001162891">
    <property type="component" value="Chromosome"/>
</dbReference>
<dbReference type="CDD" id="cd00586">
    <property type="entry name" value="4HBT"/>
    <property type="match status" value="1"/>
</dbReference>
<keyword evidence="4" id="KW-0276">Fatty acid metabolism</keyword>
<evidence type="ECO:0000313" key="10">
    <source>
        <dbReference type="EMBL" id="BDG03928.1"/>
    </source>
</evidence>
<organism evidence="10 11">
    <name type="scientific">Anaeromyxobacter oryzae</name>
    <dbReference type="NCBI Taxonomy" id="2918170"/>
    <lineage>
        <taxon>Bacteria</taxon>
        <taxon>Pseudomonadati</taxon>
        <taxon>Myxococcota</taxon>
        <taxon>Myxococcia</taxon>
        <taxon>Myxococcales</taxon>
        <taxon>Cystobacterineae</taxon>
        <taxon>Anaeromyxobacteraceae</taxon>
        <taxon>Anaeromyxobacter</taxon>
    </lineage>
</organism>
<dbReference type="Pfam" id="PF01643">
    <property type="entry name" value="Acyl-ACP_TE"/>
    <property type="match status" value="1"/>
</dbReference>
<evidence type="ECO:0000256" key="5">
    <source>
        <dbReference type="ARBA" id="ARBA00022946"/>
    </source>
</evidence>
<sequence>MTPFHETFAVHSYEVDAFAGLAVPALSGFLVEAAGLHAAELGVGLDTLMAKGLTWVLVRQRIEQRAPIVLGDVLDVETWPAGMDRLAALRDFVVRRDGEEVARGNTQWFVLDLATRKPVRPDAVLDPRFPRERTPPALDVPHGRLPELATWDFQKRFHIRYADIDVNLHVNNGSYVAWALEAIPRDVWQSSRLATLDVQYLAECHYGSAILSRLVSAGPGAFHHAIVREEDQKELARVTTAWTPRSGGAGAAAR</sequence>